<reference evidence="3" key="1">
    <citation type="journal article" date="2019" name="Int. J. Syst. Evol. Microbiol.">
        <title>The Global Catalogue of Microorganisms (GCM) 10K type strain sequencing project: providing services to taxonomists for standard genome sequencing and annotation.</title>
        <authorList>
            <consortium name="The Broad Institute Genomics Platform"/>
            <consortium name="The Broad Institute Genome Sequencing Center for Infectious Disease"/>
            <person name="Wu L."/>
            <person name="Ma J."/>
        </authorList>
    </citation>
    <scope>NUCLEOTIDE SEQUENCE [LARGE SCALE GENOMIC DNA]</scope>
    <source>
        <strain evidence="3">JCM 31486</strain>
    </source>
</reference>
<evidence type="ECO:0008006" key="4">
    <source>
        <dbReference type="Google" id="ProtNLM"/>
    </source>
</evidence>
<protein>
    <recommendedName>
        <fullName evidence="4">Acyltransferase</fullName>
    </recommendedName>
</protein>
<proteinExistence type="predicted"/>
<keyword evidence="1" id="KW-1133">Transmembrane helix</keyword>
<keyword evidence="3" id="KW-1185">Reference proteome</keyword>
<feature type="transmembrane region" description="Helical" evidence="1">
    <location>
        <begin position="12"/>
        <end position="36"/>
    </location>
</feature>
<feature type="non-terminal residue" evidence="2">
    <location>
        <position position="1"/>
    </location>
</feature>
<feature type="transmembrane region" description="Helical" evidence="1">
    <location>
        <begin position="56"/>
        <end position="74"/>
    </location>
</feature>
<evidence type="ECO:0000256" key="1">
    <source>
        <dbReference type="SAM" id="Phobius"/>
    </source>
</evidence>
<evidence type="ECO:0000313" key="2">
    <source>
        <dbReference type="EMBL" id="MFD1046788.1"/>
    </source>
</evidence>
<keyword evidence="1" id="KW-0472">Membrane</keyword>
<name>A0ABW3M877_9PSEU</name>
<dbReference type="Proteomes" id="UP001597045">
    <property type="component" value="Unassembled WGS sequence"/>
</dbReference>
<organism evidence="2 3">
    <name type="scientific">Kibdelosporangium lantanae</name>
    <dbReference type="NCBI Taxonomy" id="1497396"/>
    <lineage>
        <taxon>Bacteria</taxon>
        <taxon>Bacillati</taxon>
        <taxon>Actinomycetota</taxon>
        <taxon>Actinomycetes</taxon>
        <taxon>Pseudonocardiales</taxon>
        <taxon>Pseudonocardiaceae</taxon>
        <taxon>Kibdelosporangium</taxon>
    </lineage>
</organism>
<gene>
    <name evidence="2" type="ORF">ACFQ1S_15140</name>
</gene>
<keyword evidence="1" id="KW-0812">Transmembrane</keyword>
<dbReference type="EMBL" id="JBHTIS010000791">
    <property type="protein sequence ID" value="MFD1046788.1"/>
    <property type="molecule type" value="Genomic_DNA"/>
</dbReference>
<accession>A0ABW3M877</accession>
<sequence>ERPAIWAPTAAVNRVVLTLFCWHQSALLLVTFTGLLAGGPMGLLDVPTGTWLWHRLPWLPLFALTLTGLTALFHRLESIRSSLRSTPK</sequence>
<evidence type="ECO:0000313" key="3">
    <source>
        <dbReference type="Proteomes" id="UP001597045"/>
    </source>
</evidence>
<comment type="caution">
    <text evidence="2">The sequence shown here is derived from an EMBL/GenBank/DDBJ whole genome shotgun (WGS) entry which is preliminary data.</text>
</comment>